<dbReference type="EMBL" id="VSRR010134607">
    <property type="protein sequence ID" value="MPD03094.1"/>
    <property type="molecule type" value="Genomic_DNA"/>
</dbReference>
<feature type="region of interest" description="Disordered" evidence="1">
    <location>
        <begin position="1"/>
        <end position="61"/>
    </location>
</feature>
<feature type="compositionally biased region" description="Basic residues" evidence="1">
    <location>
        <begin position="1"/>
        <end position="12"/>
    </location>
</feature>
<dbReference type="Proteomes" id="UP000324222">
    <property type="component" value="Unassembled WGS sequence"/>
</dbReference>
<comment type="caution">
    <text evidence="2">The sequence shown here is derived from an EMBL/GenBank/DDBJ whole genome shotgun (WGS) entry which is preliminary data.</text>
</comment>
<evidence type="ECO:0000313" key="3">
    <source>
        <dbReference type="Proteomes" id="UP000324222"/>
    </source>
</evidence>
<accession>A0A5B7K8Y4</accession>
<organism evidence="2 3">
    <name type="scientific">Portunus trituberculatus</name>
    <name type="common">Swimming crab</name>
    <name type="synonym">Neptunus trituberculatus</name>
    <dbReference type="NCBI Taxonomy" id="210409"/>
    <lineage>
        <taxon>Eukaryota</taxon>
        <taxon>Metazoa</taxon>
        <taxon>Ecdysozoa</taxon>
        <taxon>Arthropoda</taxon>
        <taxon>Crustacea</taxon>
        <taxon>Multicrustacea</taxon>
        <taxon>Malacostraca</taxon>
        <taxon>Eumalacostraca</taxon>
        <taxon>Eucarida</taxon>
        <taxon>Decapoda</taxon>
        <taxon>Pleocyemata</taxon>
        <taxon>Brachyura</taxon>
        <taxon>Eubrachyura</taxon>
        <taxon>Portunoidea</taxon>
        <taxon>Portunidae</taxon>
        <taxon>Portuninae</taxon>
        <taxon>Portunus</taxon>
    </lineage>
</organism>
<dbReference type="AlphaFoldDB" id="A0A5B7K8Y4"/>
<proteinExistence type="predicted"/>
<name>A0A5B7K8Y4_PORTR</name>
<keyword evidence="3" id="KW-1185">Reference proteome</keyword>
<evidence type="ECO:0000256" key="1">
    <source>
        <dbReference type="SAM" id="MobiDB-lite"/>
    </source>
</evidence>
<protein>
    <submittedName>
        <fullName evidence="2">Uncharacterized protein</fullName>
    </submittedName>
</protein>
<evidence type="ECO:0000313" key="2">
    <source>
        <dbReference type="EMBL" id="MPD03094.1"/>
    </source>
</evidence>
<reference evidence="2 3" key="1">
    <citation type="submission" date="2019-05" db="EMBL/GenBank/DDBJ databases">
        <title>Another draft genome of Portunus trituberculatus and its Hox gene families provides insights of decapod evolution.</title>
        <authorList>
            <person name="Jeong J.-H."/>
            <person name="Song I."/>
            <person name="Kim S."/>
            <person name="Choi T."/>
            <person name="Kim D."/>
            <person name="Ryu S."/>
            <person name="Kim W."/>
        </authorList>
    </citation>
    <scope>NUCLEOTIDE SEQUENCE [LARGE SCALE GENOMIC DNA]</scope>
    <source>
        <tissue evidence="2">Muscle</tissue>
    </source>
</reference>
<feature type="compositionally biased region" description="Low complexity" evidence="1">
    <location>
        <begin position="13"/>
        <end position="33"/>
    </location>
</feature>
<sequence>MVHQPPHIHQHTPHPTSPLLNTTSTFPAALSTPATPPSHLNPFVSDPHPITSQPHKPHKAT</sequence>
<gene>
    <name evidence="2" type="ORF">E2C01_098713</name>
</gene>